<keyword evidence="2" id="KW-1185">Reference proteome</keyword>
<reference evidence="2" key="1">
    <citation type="journal article" date="2011" name="Science">
        <title>The plant cell wall-decomposing machinery underlies the functional diversity of forest fungi.</title>
        <authorList>
            <person name="Eastwood D.C."/>
            <person name="Floudas D."/>
            <person name="Binder M."/>
            <person name="Majcherczyk A."/>
            <person name="Schneider P."/>
            <person name="Aerts A."/>
            <person name="Asiegbu F.O."/>
            <person name="Baker S.E."/>
            <person name="Barry K."/>
            <person name="Bendiksby M."/>
            <person name="Blumentritt M."/>
            <person name="Coutinho P.M."/>
            <person name="Cullen D."/>
            <person name="de Vries R.P."/>
            <person name="Gathman A."/>
            <person name="Goodell B."/>
            <person name="Henrissat B."/>
            <person name="Ihrmark K."/>
            <person name="Kauserud H."/>
            <person name="Kohler A."/>
            <person name="LaButti K."/>
            <person name="Lapidus A."/>
            <person name="Lavin J.L."/>
            <person name="Lee Y.-H."/>
            <person name="Lindquist E."/>
            <person name="Lilly W."/>
            <person name="Lucas S."/>
            <person name="Morin E."/>
            <person name="Murat C."/>
            <person name="Oguiza J.A."/>
            <person name="Park J."/>
            <person name="Pisabarro A.G."/>
            <person name="Riley R."/>
            <person name="Rosling A."/>
            <person name="Salamov A."/>
            <person name="Schmidt O."/>
            <person name="Schmutz J."/>
            <person name="Skrede I."/>
            <person name="Stenlid J."/>
            <person name="Wiebenga A."/>
            <person name="Xie X."/>
            <person name="Kuees U."/>
            <person name="Hibbett D.S."/>
            <person name="Hoffmeister D."/>
            <person name="Hoegberg N."/>
            <person name="Martin F."/>
            <person name="Grigoriev I.V."/>
            <person name="Watkinson S.C."/>
        </authorList>
    </citation>
    <scope>NUCLEOTIDE SEQUENCE [LARGE SCALE GENOMIC DNA]</scope>
    <source>
        <strain evidence="2">strain S7.3</strain>
    </source>
</reference>
<dbReference type="EMBL" id="GL945703">
    <property type="protein sequence ID" value="EGN91446.1"/>
    <property type="molecule type" value="Genomic_DNA"/>
</dbReference>
<name>F8QJS4_SERL3</name>
<gene>
    <name evidence="1" type="ORF">SERLA73DRAFT_192314</name>
</gene>
<accession>F8QJS4</accession>
<protein>
    <submittedName>
        <fullName evidence="1">Uncharacterized protein</fullName>
    </submittedName>
</protein>
<feature type="non-terminal residue" evidence="1">
    <location>
        <position position="1"/>
    </location>
</feature>
<evidence type="ECO:0000313" key="1">
    <source>
        <dbReference type="EMBL" id="EGN91446.1"/>
    </source>
</evidence>
<organism evidence="2">
    <name type="scientific">Serpula lacrymans var. lacrymans (strain S7.3)</name>
    <name type="common">Dry rot fungus</name>
    <dbReference type="NCBI Taxonomy" id="936435"/>
    <lineage>
        <taxon>Eukaryota</taxon>
        <taxon>Fungi</taxon>
        <taxon>Dikarya</taxon>
        <taxon>Basidiomycota</taxon>
        <taxon>Agaricomycotina</taxon>
        <taxon>Agaricomycetes</taxon>
        <taxon>Agaricomycetidae</taxon>
        <taxon>Boletales</taxon>
        <taxon>Coniophorineae</taxon>
        <taxon>Serpulaceae</taxon>
        <taxon>Serpula</taxon>
    </lineage>
</organism>
<dbReference type="AlphaFoldDB" id="F8QJS4"/>
<dbReference type="InParanoid" id="F8QJS4"/>
<dbReference type="HOGENOM" id="CLU_3112188_0_0_1"/>
<evidence type="ECO:0000313" key="2">
    <source>
        <dbReference type="Proteomes" id="UP000008063"/>
    </source>
</evidence>
<dbReference type="Proteomes" id="UP000008063">
    <property type="component" value="Unassembled WGS sequence"/>
</dbReference>
<sequence>LIINTVAALSSTQDRQAFQETTRNYSVLTVFLSERISQTSFHPGHSLKAFL</sequence>
<proteinExistence type="predicted"/>